<dbReference type="GO" id="GO:0000976">
    <property type="term" value="F:transcription cis-regulatory region binding"/>
    <property type="evidence" value="ECO:0007669"/>
    <property type="project" value="TreeGrafter"/>
</dbReference>
<dbReference type="GO" id="GO:0005829">
    <property type="term" value="C:cytosol"/>
    <property type="evidence" value="ECO:0007669"/>
    <property type="project" value="TreeGrafter"/>
</dbReference>
<dbReference type="GO" id="GO:0006355">
    <property type="term" value="P:regulation of DNA-templated transcription"/>
    <property type="evidence" value="ECO:0007669"/>
    <property type="project" value="InterPro"/>
</dbReference>
<comment type="caution">
    <text evidence="6">Lacks conserved residue(s) required for the propagation of feature annotation.</text>
</comment>
<dbReference type="Proteomes" id="UP000247476">
    <property type="component" value="Unassembled WGS sequence"/>
</dbReference>
<gene>
    <name evidence="10" type="ORF">DLM86_09740</name>
</gene>
<comment type="caution">
    <text evidence="10">The sequence shown here is derived from an EMBL/GenBank/DDBJ whole genome shotgun (WGS) entry which is preliminary data.</text>
</comment>
<evidence type="ECO:0000313" key="10">
    <source>
        <dbReference type="EMBL" id="PYI54826.1"/>
    </source>
</evidence>
<evidence type="ECO:0000313" key="11">
    <source>
        <dbReference type="Proteomes" id="UP000247476"/>
    </source>
</evidence>
<dbReference type="SMART" id="SM00448">
    <property type="entry name" value="REC"/>
    <property type="match status" value="1"/>
</dbReference>
<dbReference type="OrthoDB" id="9790442at2"/>
<proteinExistence type="predicted"/>
<dbReference type="InterPro" id="IPR001789">
    <property type="entry name" value="Sig_transdc_resp-reg_receiver"/>
</dbReference>
<evidence type="ECO:0000256" key="2">
    <source>
        <dbReference type="ARBA" id="ARBA00023012"/>
    </source>
</evidence>
<keyword evidence="11" id="KW-1185">Reference proteome</keyword>
<dbReference type="Gene3D" id="3.40.50.2300">
    <property type="match status" value="1"/>
</dbReference>
<dbReference type="Pfam" id="PF00072">
    <property type="entry name" value="Response_reg"/>
    <property type="match status" value="1"/>
</dbReference>
<dbReference type="FunFam" id="3.40.50.2300:FF:000001">
    <property type="entry name" value="DNA-binding response regulator PhoB"/>
    <property type="match status" value="1"/>
</dbReference>
<dbReference type="RefSeq" id="WP_110839820.1">
    <property type="nucleotide sequence ID" value="NZ_QJVJ01000004.1"/>
</dbReference>
<dbReference type="EMBL" id="QJVJ01000004">
    <property type="protein sequence ID" value="PYI54826.1"/>
    <property type="molecule type" value="Genomic_DNA"/>
</dbReference>
<dbReference type="InterPro" id="IPR001867">
    <property type="entry name" value="OmpR/PhoB-type_DNA-bd"/>
</dbReference>
<keyword evidence="5" id="KW-0804">Transcription</keyword>
<accession>A0A2V5KY68</accession>
<feature type="DNA-binding region" description="OmpR/PhoB-type" evidence="7">
    <location>
        <begin position="129"/>
        <end position="227"/>
    </location>
</feature>
<keyword evidence="3" id="KW-0805">Transcription regulation</keyword>
<dbReference type="PANTHER" id="PTHR48111">
    <property type="entry name" value="REGULATOR OF RPOS"/>
    <property type="match status" value="1"/>
</dbReference>
<dbReference type="Gene3D" id="6.10.250.690">
    <property type="match status" value="1"/>
</dbReference>
<feature type="domain" description="Response regulatory" evidence="8">
    <location>
        <begin position="4"/>
        <end position="118"/>
    </location>
</feature>
<evidence type="ECO:0000256" key="7">
    <source>
        <dbReference type="PROSITE-ProRule" id="PRU01091"/>
    </source>
</evidence>
<organism evidence="10 11">
    <name type="scientific">Paenibacillus flagellatus</name>
    <dbReference type="NCBI Taxonomy" id="2211139"/>
    <lineage>
        <taxon>Bacteria</taxon>
        <taxon>Bacillati</taxon>
        <taxon>Bacillota</taxon>
        <taxon>Bacilli</taxon>
        <taxon>Bacillales</taxon>
        <taxon>Paenibacillaceae</taxon>
        <taxon>Paenibacillus</taxon>
    </lineage>
</organism>
<evidence type="ECO:0000259" key="8">
    <source>
        <dbReference type="PROSITE" id="PS50110"/>
    </source>
</evidence>
<keyword evidence="1" id="KW-0597">Phosphoprotein</keyword>
<evidence type="ECO:0000256" key="1">
    <source>
        <dbReference type="ARBA" id="ARBA00022553"/>
    </source>
</evidence>
<dbReference type="InterPro" id="IPR036388">
    <property type="entry name" value="WH-like_DNA-bd_sf"/>
</dbReference>
<dbReference type="PANTHER" id="PTHR48111:SF22">
    <property type="entry name" value="REGULATOR OF RPOS"/>
    <property type="match status" value="1"/>
</dbReference>
<feature type="domain" description="OmpR/PhoB-type" evidence="9">
    <location>
        <begin position="129"/>
        <end position="227"/>
    </location>
</feature>
<dbReference type="Pfam" id="PF00486">
    <property type="entry name" value="Trans_reg_C"/>
    <property type="match status" value="1"/>
</dbReference>
<reference evidence="10 11" key="1">
    <citation type="submission" date="2018-05" db="EMBL/GenBank/DDBJ databases">
        <title>Paenibacillus flagellatus sp. nov., isolated from selenium mineral soil.</title>
        <authorList>
            <person name="Dai X."/>
        </authorList>
    </citation>
    <scope>NUCLEOTIDE SEQUENCE [LARGE SCALE GENOMIC DNA]</scope>
    <source>
        <strain evidence="10 11">DXL2</strain>
    </source>
</reference>
<dbReference type="FunFam" id="1.10.10.10:FF:000005">
    <property type="entry name" value="Two-component system response regulator"/>
    <property type="match status" value="1"/>
</dbReference>
<keyword evidence="4 7" id="KW-0238">DNA-binding</keyword>
<dbReference type="GO" id="GO:0032993">
    <property type="term" value="C:protein-DNA complex"/>
    <property type="evidence" value="ECO:0007669"/>
    <property type="project" value="TreeGrafter"/>
</dbReference>
<dbReference type="PROSITE" id="PS50110">
    <property type="entry name" value="RESPONSE_REGULATORY"/>
    <property type="match status" value="1"/>
</dbReference>
<dbReference type="SMART" id="SM00862">
    <property type="entry name" value="Trans_reg_C"/>
    <property type="match status" value="1"/>
</dbReference>
<evidence type="ECO:0000256" key="4">
    <source>
        <dbReference type="ARBA" id="ARBA00023125"/>
    </source>
</evidence>
<dbReference type="CDD" id="cd00383">
    <property type="entry name" value="trans_reg_C"/>
    <property type="match status" value="1"/>
</dbReference>
<dbReference type="GO" id="GO:0000156">
    <property type="term" value="F:phosphorelay response regulator activity"/>
    <property type="evidence" value="ECO:0007669"/>
    <property type="project" value="TreeGrafter"/>
</dbReference>
<name>A0A2V5KY68_9BACL</name>
<evidence type="ECO:0000256" key="6">
    <source>
        <dbReference type="PROSITE-ProRule" id="PRU00169"/>
    </source>
</evidence>
<dbReference type="InterPro" id="IPR011006">
    <property type="entry name" value="CheY-like_superfamily"/>
</dbReference>
<sequence>MSGKVLLVEDERKIARVLELELRHEQYDVTLATTGPEGLKLALDGGWDIILLNIMLPGLTGLEVLERIRESNKTVPILLLTARDTVTDKVSGLDLGANDYVTKPFAIEELMARIRGLIRTTRQRQDGGERVYRVADLELDEKARSVQRAGEPIELTPREYELLLYFMKHAGTVLSREQILSDVWGYDFAGDTNLVDVYVRYLRQKIDEGAKTKLIQTSRGVGYYLKDAAADDKPS</sequence>
<dbReference type="PROSITE" id="PS51755">
    <property type="entry name" value="OMPR_PHOB"/>
    <property type="match status" value="1"/>
</dbReference>
<evidence type="ECO:0000256" key="3">
    <source>
        <dbReference type="ARBA" id="ARBA00023015"/>
    </source>
</evidence>
<evidence type="ECO:0000256" key="5">
    <source>
        <dbReference type="ARBA" id="ARBA00023163"/>
    </source>
</evidence>
<evidence type="ECO:0000259" key="9">
    <source>
        <dbReference type="PROSITE" id="PS51755"/>
    </source>
</evidence>
<dbReference type="Gene3D" id="1.10.10.10">
    <property type="entry name" value="Winged helix-like DNA-binding domain superfamily/Winged helix DNA-binding domain"/>
    <property type="match status" value="1"/>
</dbReference>
<protein>
    <submittedName>
        <fullName evidence="10">DNA-binding response regulator</fullName>
    </submittedName>
</protein>
<dbReference type="InterPro" id="IPR039420">
    <property type="entry name" value="WalR-like"/>
</dbReference>
<dbReference type="SUPFAM" id="SSF52172">
    <property type="entry name" value="CheY-like"/>
    <property type="match status" value="1"/>
</dbReference>
<dbReference type="AlphaFoldDB" id="A0A2V5KY68"/>
<keyword evidence="2" id="KW-0902">Two-component regulatory system</keyword>